<keyword evidence="3" id="KW-0378">Hydrolase</keyword>
<dbReference type="Proteomes" id="UP001489004">
    <property type="component" value="Unassembled WGS sequence"/>
</dbReference>
<dbReference type="InterPro" id="IPR051201">
    <property type="entry name" value="Chloro_Bact_Ser_Proteases"/>
</dbReference>
<dbReference type="GO" id="GO:0006508">
    <property type="term" value="P:proteolysis"/>
    <property type="evidence" value="ECO:0007669"/>
    <property type="project" value="UniProtKB-KW"/>
</dbReference>
<dbReference type="Pfam" id="PF13180">
    <property type="entry name" value="PDZ_2"/>
    <property type="match status" value="1"/>
</dbReference>
<dbReference type="Gene3D" id="2.30.42.10">
    <property type="match status" value="1"/>
</dbReference>
<evidence type="ECO:0000256" key="1">
    <source>
        <dbReference type="ARBA" id="ARBA00010541"/>
    </source>
</evidence>
<dbReference type="EMBL" id="JALJOR010000010">
    <property type="protein sequence ID" value="KAK9810085.1"/>
    <property type="molecule type" value="Genomic_DNA"/>
</dbReference>
<dbReference type="InterPro" id="IPR043504">
    <property type="entry name" value="Peptidase_S1_PA_chymotrypsin"/>
</dbReference>
<dbReference type="Pfam" id="PF13365">
    <property type="entry name" value="Trypsin_2"/>
    <property type="match status" value="1"/>
</dbReference>
<gene>
    <name evidence="6" type="ORF">WJX72_004555</name>
</gene>
<dbReference type="Gene3D" id="2.40.10.10">
    <property type="entry name" value="Trypsin-like serine proteases"/>
    <property type="match status" value="2"/>
</dbReference>
<comment type="similarity">
    <text evidence="1">Belongs to the peptidase S1C family.</text>
</comment>
<evidence type="ECO:0000259" key="5">
    <source>
        <dbReference type="PROSITE" id="PS50106"/>
    </source>
</evidence>
<dbReference type="SMART" id="SM00228">
    <property type="entry name" value="PDZ"/>
    <property type="match status" value="1"/>
</dbReference>
<protein>
    <recommendedName>
        <fullName evidence="5">PDZ domain-containing protein</fullName>
    </recommendedName>
</protein>
<dbReference type="SUPFAM" id="SSF50156">
    <property type="entry name" value="PDZ domain-like"/>
    <property type="match status" value="1"/>
</dbReference>
<dbReference type="GO" id="GO:0004252">
    <property type="term" value="F:serine-type endopeptidase activity"/>
    <property type="evidence" value="ECO:0007669"/>
    <property type="project" value="InterPro"/>
</dbReference>
<dbReference type="PROSITE" id="PS50106">
    <property type="entry name" value="PDZ"/>
    <property type="match status" value="1"/>
</dbReference>
<dbReference type="SUPFAM" id="SSF50494">
    <property type="entry name" value="Trypsin-like serine proteases"/>
    <property type="match status" value="1"/>
</dbReference>
<evidence type="ECO:0000256" key="4">
    <source>
        <dbReference type="ARBA" id="ARBA00022825"/>
    </source>
</evidence>
<dbReference type="InterPro" id="IPR036034">
    <property type="entry name" value="PDZ_sf"/>
</dbReference>
<keyword evidence="7" id="KW-1185">Reference proteome</keyword>
<dbReference type="PANTHER" id="PTHR43343:SF3">
    <property type="entry name" value="PROTEASE DO-LIKE 8, CHLOROPLASTIC"/>
    <property type="match status" value="1"/>
</dbReference>
<evidence type="ECO:0000256" key="2">
    <source>
        <dbReference type="ARBA" id="ARBA00022670"/>
    </source>
</evidence>
<dbReference type="InterPro" id="IPR001478">
    <property type="entry name" value="PDZ"/>
</dbReference>
<dbReference type="PRINTS" id="PR00834">
    <property type="entry name" value="PROTEASES2C"/>
</dbReference>
<dbReference type="FunFam" id="2.40.10.10:FF:000001">
    <property type="entry name" value="Periplasmic serine protease DegS"/>
    <property type="match status" value="1"/>
</dbReference>
<dbReference type="InterPro" id="IPR009003">
    <property type="entry name" value="Peptidase_S1_PA"/>
</dbReference>
<evidence type="ECO:0000256" key="3">
    <source>
        <dbReference type="ARBA" id="ARBA00022801"/>
    </source>
</evidence>
<proteinExistence type="inferred from homology"/>
<dbReference type="PANTHER" id="PTHR43343">
    <property type="entry name" value="PEPTIDASE S12"/>
    <property type="match status" value="1"/>
</dbReference>
<evidence type="ECO:0000313" key="7">
    <source>
        <dbReference type="Proteomes" id="UP001489004"/>
    </source>
</evidence>
<comment type="caution">
    <text evidence="6">The sequence shown here is derived from an EMBL/GenBank/DDBJ whole genome shotgun (WGS) entry which is preliminary data.</text>
</comment>
<dbReference type="AlphaFoldDB" id="A0AAW1PJX7"/>
<keyword evidence="2" id="KW-0645">Protease</keyword>
<evidence type="ECO:0000313" key="6">
    <source>
        <dbReference type="EMBL" id="KAK9810085.1"/>
    </source>
</evidence>
<sequence>MLARLLGGSTRLCTVQQSIPGCTRSLSALVTPVADYGSLAVSQLQKLLEAAAIDYRDCFEKKELVQRLQENEHKLPDYLKGDLASAQHDMNRQQLAGRAASLVPADSLFLDEQYVVSLFQANRPSVVHVTSLAEARPGALHMDPIHIPQGRGSGFLWDSAGHVVTNFHVIQRASAAKVTLYNNETYNAVLRGAEPDKDLAVLKIEGGPLPFRPVSVGSSHSLQVGQKVFAIGNPFGLDQSMAAGIVSGLGREVRGITGRTIRDVVQTDAAINPGNSGGPLLDSKGRLIGVNTMIYSPSGASSGVGFAIPSDTVRRVVNQLIRYGRVIRPGLGVTCLPDQTAAGIVGPKAGVIIAEVIPGSGAAQAGLRGLRKDAQGNIVIGDVVVAVGAEHVSSVEDLVAAVERFNLGDLVPLTVKRGNQSVRKCVRLLKDING</sequence>
<name>A0AAW1PJX7_9CHLO</name>
<reference evidence="6 7" key="1">
    <citation type="journal article" date="2024" name="Nat. Commun.">
        <title>Phylogenomics reveals the evolutionary origins of lichenization in chlorophyte algae.</title>
        <authorList>
            <person name="Puginier C."/>
            <person name="Libourel C."/>
            <person name="Otte J."/>
            <person name="Skaloud P."/>
            <person name="Haon M."/>
            <person name="Grisel S."/>
            <person name="Petersen M."/>
            <person name="Berrin J.G."/>
            <person name="Delaux P.M."/>
            <person name="Dal Grande F."/>
            <person name="Keller J."/>
        </authorList>
    </citation>
    <scope>NUCLEOTIDE SEQUENCE [LARGE SCALE GENOMIC DNA]</scope>
    <source>
        <strain evidence="6 7">SAG 2043</strain>
    </source>
</reference>
<dbReference type="InterPro" id="IPR001940">
    <property type="entry name" value="Peptidase_S1C"/>
</dbReference>
<accession>A0AAW1PJX7</accession>
<organism evidence="6 7">
    <name type="scientific">[Myrmecia] bisecta</name>
    <dbReference type="NCBI Taxonomy" id="41462"/>
    <lineage>
        <taxon>Eukaryota</taxon>
        <taxon>Viridiplantae</taxon>
        <taxon>Chlorophyta</taxon>
        <taxon>core chlorophytes</taxon>
        <taxon>Trebouxiophyceae</taxon>
        <taxon>Trebouxiales</taxon>
        <taxon>Trebouxiaceae</taxon>
        <taxon>Myrmecia</taxon>
    </lineage>
</organism>
<feature type="domain" description="PDZ" evidence="5">
    <location>
        <begin position="320"/>
        <end position="419"/>
    </location>
</feature>
<keyword evidence="4" id="KW-0720">Serine protease</keyword>